<accession>A0A087UWU8</accession>
<feature type="non-terminal residue" evidence="2">
    <location>
        <position position="212"/>
    </location>
</feature>
<dbReference type="EMBL" id="KK122055">
    <property type="protein sequence ID" value="KFM81837.1"/>
    <property type="molecule type" value="Genomic_DNA"/>
</dbReference>
<dbReference type="Proteomes" id="UP000054359">
    <property type="component" value="Unassembled WGS sequence"/>
</dbReference>
<feature type="compositionally biased region" description="Low complexity" evidence="1">
    <location>
        <begin position="82"/>
        <end position="99"/>
    </location>
</feature>
<name>A0A087UWU8_STEMI</name>
<protein>
    <submittedName>
        <fullName evidence="2">Uncharacterized protein</fullName>
    </submittedName>
</protein>
<feature type="compositionally biased region" description="Polar residues" evidence="1">
    <location>
        <begin position="129"/>
        <end position="144"/>
    </location>
</feature>
<reference evidence="2 3" key="1">
    <citation type="submission" date="2013-11" db="EMBL/GenBank/DDBJ databases">
        <title>Genome sequencing of Stegodyphus mimosarum.</title>
        <authorList>
            <person name="Bechsgaard J."/>
        </authorList>
    </citation>
    <scope>NUCLEOTIDE SEQUENCE [LARGE SCALE GENOMIC DNA]</scope>
</reference>
<evidence type="ECO:0000313" key="2">
    <source>
        <dbReference type="EMBL" id="KFM81837.1"/>
    </source>
</evidence>
<dbReference type="STRING" id="407821.A0A087UWU8"/>
<feature type="region of interest" description="Disordered" evidence="1">
    <location>
        <begin position="75"/>
        <end position="175"/>
    </location>
</feature>
<gene>
    <name evidence="2" type="ORF">X975_25809</name>
</gene>
<organism evidence="2 3">
    <name type="scientific">Stegodyphus mimosarum</name>
    <name type="common">African social velvet spider</name>
    <dbReference type="NCBI Taxonomy" id="407821"/>
    <lineage>
        <taxon>Eukaryota</taxon>
        <taxon>Metazoa</taxon>
        <taxon>Ecdysozoa</taxon>
        <taxon>Arthropoda</taxon>
        <taxon>Chelicerata</taxon>
        <taxon>Arachnida</taxon>
        <taxon>Araneae</taxon>
        <taxon>Araneomorphae</taxon>
        <taxon>Entelegynae</taxon>
        <taxon>Eresoidea</taxon>
        <taxon>Eresidae</taxon>
        <taxon>Stegodyphus</taxon>
    </lineage>
</organism>
<proteinExistence type="predicted"/>
<evidence type="ECO:0000313" key="3">
    <source>
        <dbReference type="Proteomes" id="UP000054359"/>
    </source>
</evidence>
<dbReference type="OrthoDB" id="9994905at2759"/>
<keyword evidence="3" id="KW-1185">Reference proteome</keyword>
<sequence length="212" mass="23188">MCFLGLDPDELKAVNRYAESTKSLSFLPQVHERQTARMRTRSEWFLNPSPCPSPTPFHVPPEIDENEEIAFKQMKTSDSKRGSNASSISSNSLLNSVGSDKQLVRRSSGKEKRLVRRSSSKSKRDKENGTNASCVSTSGIATSSKNKRDSGTTKVVSLGGSAPTEPPTVSGSSPTRAKVINRLSNPVGITEQDCTELDVQTFHVTLTYKPRI</sequence>
<evidence type="ECO:0000256" key="1">
    <source>
        <dbReference type="SAM" id="MobiDB-lite"/>
    </source>
</evidence>
<dbReference type="AlphaFoldDB" id="A0A087UWU8"/>